<keyword evidence="2" id="KW-0813">Transport</keyword>
<dbReference type="SUPFAM" id="SSF82866">
    <property type="entry name" value="Multidrug efflux transporter AcrB transmembrane domain"/>
    <property type="match status" value="1"/>
</dbReference>
<keyword evidence="6 9" id="KW-1133">Transmembrane helix</keyword>
<dbReference type="PANTHER" id="PTHR30081">
    <property type="entry name" value="PROTEIN-EXPORT MEMBRANE PROTEIN SEC"/>
    <property type="match status" value="1"/>
</dbReference>
<sequence length="102" mass="11542">MITTTEQIDDIVNRSIRQTMTRSINTVLTVIVVVVAILFFGAPTIFNFTLALFIGLISGVFSSIFIAVPLWGMMKKRQLKKSPKHKLVVYKEKKSNDEKILV</sequence>
<evidence type="ECO:0000256" key="3">
    <source>
        <dbReference type="ARBA" id="ARBA00022475"/>
    </source>
</evidence>
<feature type="transmembrane region" description="Helical" evidence="9">
    <location>
        <begin position="48"/>
        <end position="71"/>
    </location>
</feature>
<evidence type="ECO:0000256" key="5">
    <source>
        <dbReference type="ARBA" id="ARBA00022927"/>
    </source>
</evidence>
<dbReference type="AlphaFoldDB" id="A0A380E3K6"/>
<dbReference type="Pfam" id="PF02355">
    <property type="entry name" value="SecD_SecF_C"/>
    <property type="match status" value="1"/>
</dbReference>
<keyword evidence="8 9" id="KW-0472">Membrane</keyword>
<dbReference type="GO" id="GO:0015031">
    <property type="term" value="P:protein transport"/>
    <property type="evidence" value="ECO:0007669"/>
    <property type="project" value="UniProtKB-KW"/>
</dbReference>
<dbReference type="Gene3D" id="1.20.1640.10">
    <property type="entry name" value="Multidrug efflux transporter AcrB transmembrane domain"/>
    <property type="match status" value="1"/>
</dbReference>
<dbReference type="PANTHER" id="PTHR30081:SF8">
    <property type="entry name" value="PROTEIN TRANSLOCASE SUBUNIT SECF"/>
    <property type="match status" value="1"/>
</dbReference>
<dbReference type="GO" id="GO:0005886">
    <property type="term" value="C:plasma membrane"/>
    <property type="evidence" value="ECO:0007669"/>
    <property type="project" value="UniProtKB-SubCell"/>
</dbReference>
<evidence type="ECO:0000256" key="8">
    <source>
        <dbReference type="ARBA" id="ARBA00023136"/>
    </source>
</evidence>
<evidence type="ECO:0000256" key="6">
    <source>
        <dbReference type="ARBA" id="ARBA00022989"/>
    </source>
</evidence>
<accession>A0A380E3K6</accession>
<reference evidence="11 12" key="1">
    <citation type="submission" date="2018-06" db="EMBL/GenBank/DDBJ databases">
        <authorList>
            <consortium name="Pathogen Informatics"/>
            <person name="Doyle S."/>
        </authorList>
    </citation>
    <scope>NUCLEOTIDE SEQUENCE [LARGE SCALE GENOMIC DNA]</scope>
    <source>
        <strain evidence="11 12">NCTC5664</strain>
    </source>
</reference>
<keyword evidence="5" id="KW-0653">Protein transport</keyword>
<dbReference type="InterPro" id="IPR048634">
    <property type="entry name" value="SecD_SecF_C"/>
</dbReference>
<feature type="domain" description="Protein export membrane protein SecD/SecF C-terminal" evidence="10">
    <location>
        <begin position="4"/>
        <end position="76"/>
    </location>
</feature>
<name>A0A380E3K6_STAAU</name>
<evidence type="ECO:0000256" key="9">
    <source>
        <dbReference type="SAM" id="Phobius"/>
    </source>
</evidence>
<keyword evidence="3" id="KW-1003">Cell membrane</keyword>
<evidence type="ECO:0000256" key="2">
    <source>
        <dbReference type="ARBA" id="ARBA00022448"/>
    </source>
</evidence>
<dbReference type="Proteomes" id="UP000254502">
    <property type="component" value="Unassembled WGS sequence"/>
</dbReference>
<dbReference type="InterPro" id="IPR022813">
    <property type="entry name" value="SecD/SecF_arch_bac"/>
</dbReference>
<dbReference type="EMBL" id="UHAQ01000004">
    <property type="protein sequence ID" value="SUK94906.1"/>
    <property type="molecule type" value="Genomic_DNA"/>
</dbReference>
<keyword evidence="7" id="KW-0811">Translocation</keyword>
<protein>
    <submittedName>
        <fullName evidence="11">Protein-export membrane protein secD / Protein-export membrane protein secF</fullName>
    </submittedName>
</protein>
<feature type="transmembrane region" description="Helical" evidence="9">
    <location>
        <begin position="24"/>
        <end position="42"/>
    </location>
</feature>
<evidence type="ECO:0000313" key="11">
    <source>
        <dbReference type="EMBL" id="SUK94906.1"/>
    </source>
</evidence>
<evidence type="ECO:0000313" key="12">
    <source>
        <dbReference type="Proteomes" id="UP000254502"/>
    </source>
</evidence>
<evidence type="ECO:0000259" key="10">
    <source>
        <dbReference type="Pfam" id="PF02355"/>
    </source>
</evidence>
<proteinExistence type="predicted"/>
<evidence type="ECO:0000256" key="7">
    <source>
        <dbReference type="ARBA" id="ARBA00023010"/>
    </source>
</evidence>
<comment type="subcellular location">
    <subcellularLocation>
        <location evidence="1">Cell membrane</location>
        <topology evidence="1">Multi-pass membrane protein</topology>
    </subcellularLocation>
</comment>
<gene>
    <name evidence="11" type="primary">secD_1</name>
    <name evidence="11" type="ORF">NCTC5664_03610</name>
</gene>
<evidence type="ECO:0000256" key="4">
    <source>
        <dbReference type="ARBA" id="ARBA00022692"/>
    </source>
</evidence>
<evidence type="ECO:0000256" key="1">
    <source>
        <dbReference type="ARBA" id="ARBA00004651"/>
    </source>
</evidence>
<organism evidence="11 12">
    <name type="scientific">Staphylococcus aureus</name>
    <dbReference type="NCBI Taxonomy" id="1280"/>
    <lineage>
        <taxon>Bacteria</taxon>
        <taxon>Bacillati</taxon>
        <taxon>Bacillota</taxon>
        <taxon>Bacilli</taxon>
        <taxon>Bacillales</taxon>
        <taxon>Staphylococcaceae</taxon>
        <taxon>Staphylococcus</taxon>
    </lineage>
</organism>
<keyword evidence="4 9" id="KW-0812">Transmembrane</keyword>